<sequence length="78" mass="8950">MISQFIAYHFGGVFIPIPLERYPRERNPGAISPLRTASGRENVRLAAVWFAEWLMSASLLLIAFDSELVENLLNWHLH</sequence>
<evidence type="ECO:0000313" key="2">
    <source>
        <dbReference type="EMBL" id="KAE8316856.1"/>
    </source>
</evidence>
<keyword evidence="1" id="KW-0812">Transmembrane</keyword>
<organism evidence="2 3">
    <name type="scientific">Aspergillus transmontanensis</name>
    <dbReference type="NCBI Taxonomy" id="1034304"/>
    <lineage>
        <taxon>Eukaryota</taxon>
        <taxon>Fungi</taxon>
        <taxon>Dikarya</taxon>
        <taxon>Ascomycota</taxon>
        <taxon>Pezizomycotina</taxon>
        <taxon>Eurotiomycetes</taxon>
        <taxon>Eurotiomycetidae</taxon>
        <taxon>Eurotiales</taxon>
        <taxon>Aspergillaceae</taxon>
        <taxon>Aspergillus</taxon>
        <taxon>Aspergillus subgen. Circumdati</taxon>
    </lineage>
</organism>
<protein>
    <submittedName>
        <fullName evidence="2">Uncharacterized protein</fullName>
    </submittedName>
</protein>
<proteinExistence type="predicted"/>
<dbReference type="Proteomes" id="UP000325433">
    <property type="component" value="Unassembled WGS sequence"/>
</dbReference>
<feature type="transmembrane region" description="Helical" evidence="1">
    <location>
        <begin position="43"/>
        <end position="64"/>
    </location>
</feature>
<accession>A0A5N6W8X2</accession>
<gene>
    <name evidence="2" type="ORF">BDV41DRAFT_527167</name>
</gene>
<keyword evidence="3" id="KW-1185">Reference proteome</keyword>
<dbReference type="EMBL" id="ML738304">
    <property type="protein sequence ID" value="KAE8316856.1"/>
    <property type="molecule type" value="Genomic_DNA"/>
</dbReference>
<evidence type="ECO:0000256" key="1">
    <source>
        <dbReference type="SAM" id="Phobius"/>
    </source>
</evidence>
<name>A0A5N6W8X2_9EURO</name>
<keyword evidence="1" id="KW-0472">Membrane</keyword>
<dbReference type="AlphaFoldDB" id="A0A5N6W8X2"/>
<keyword evidence="1" id="KW-1133">Transmembrane helix</keyword>
<evidence type="ECO:0000313" key="3">
    <source>
        <dbReference type="Proteomes" id="UP000325433"/>
    </source>
</evidence>
<reference evidence="3" key="1">
    <citation type="submission" date="2019-04" db="EMBL/GenBank/DDBJ databases">
        <title>Friends and foes A comparative genomics studyof 23 Aspergillus species from section Flavi.</title>
        <authorList>
            <consortium name="DOE Joint Genome Institute"/>
            <person name="Kjaerbolling I."/>
            <person name="Vesth T."/>
            <person name="Frisvad J.C."/>
            <person name="Nybo J.L."/>
            <person name="Theobald S."/>
            <person name="Kildgaard S."/>
            <person name="Isbrandt T."/>
            <person name="Kuo A."/>
            <person name="Sato A."/>
            <person name="Lyhne E.K."/>
            <person name="Kogle M.E."/>
            <person name="Wiebenga A."/>
            <person name="Kun R.S."/>
            <person name="Lubbers R.J."/>
            <person name="Makela M.R."/>
            <person name="Barry K."/>
            <person name="Chovatia M."/>
            <person name="Clum A."/>
            <person name="Daum C."/>
            <person name="Haridas S."/>
            <person name="He G."/>
            <person name="LaButti K."/>
            <person name="Lipzen A."/>
            <person name="Mondo S."/>
            <person name="Riley R."/>
            <person name="Salamov A."/>
            <person name="Simmons B.A."/>
            <person name="Magnuson J.K."/>
            <person name="Henrissat B."/>
            <person name="Mortensen U.H."/>
            <person name="Larsen T.O."/>
            <person name="Devries R.P."/>
            <person name="Grigoriev I.V."/>
            <person name="Machida M."/>
            <person name="Baker S.E."/>
            <person name="Andersen M.R."/>
        </authorList>
    </citation>
    <scope>NUCLEOTIDE SEQUENCE [LARGE SCALE GENOMIC DNA]</scope>
    <source>
        <strain evidence="3">CBS 130015</strain>
    </source>
</reference>